<feature type="transmembrane region" description="Helical" evidence="1">
    <location>
        <begin position="331"/>
        <end position="356"/>
    </location>
</feature>
<proteinExistence type="predicted"/>
<dbReference type="OrthoDB" id="222190at2"/>
<reference evidence="2 3" key="1">
    <citation type="submission" date="2019-08" db="EMBL/GenBank/DDBJ databases">
        <title>Deep-cultivation of Planctomycetes and their phenomic and genomic characterization uncovers novel biology.</title>
        <authorList>
            <person name="Wiegand S."/>
            <person name="Jogler M."/>
            <person name="Boedeker C."/>
            <person name="Pinto D."/>
            <person name="Vollmers J."/>
            <person name="Rivas-Marin E."/>
            <person name="Kohn T."/>
            <person name="Peeters S.H."/>
            <person name="Heuer A."/>
            <person name="Rast P."/>
            <person name="Oberbeckmann S."/>
            <person name="Bunk B."/>
            <person name="Jeske O."/>
            <person name="Meyerdierks A."/>
            <person name="Storesund J.E."/>
            <person name="Kallscheuer N."/>
            <person name="Luecker S."/>
            <person name="Lage O.M."/>
            <person name="Pohl T."/>
            <person name="Merkel B.J."/>
            <person name="Hornburger P."/>
            <person name="Mueller R.-W."/>
            <person name="Bruemmer F."/>
            <person name="Labrenz M."/>
            <person name="Spormann A.M."/>
            <person name="Op den Camp H."/>
            <person name="Overmann J."/>
            <person name="Amann R."/>
            <person name="Jetten M.S.M."/>
            <person name="Mascher T."/>
            <person name="Medema M.H."/>
            <person name="Devos D.P."/>
            <person name="Kaster A.-K."/>
            <person name="Ovreas L."/>
            <person name="Rohde M."/>
            <person name="Galperin M.Y."/>
            <person name="Jogler C."/>
        </authorList>
    </citation>
    <scope>NUCLEOTIDE SEQUENCE [LARGE SCALE GENOMIC DNA]</scope>
    <source>
        <strain evidence="2 3">UC8</strain>
    </source>
</reference>
<sequence length="760" mass="85641">MSASMLSKRLVPMLHLVWKEIQQVRALAVALMVLGALLCLLLWLWGAHSYDVVLVLFPNLFALGAPVLMIGHEEETGTLAWSRTLPIGWLSALISKWLVAVAGLAIAWAISLFFYQFTPSARQYVSSLDLMGAPSYMLSFSLSLLACGFMLSWWLRKPVFTLFVLVALMAAVYMGCFALAEQLWGRRHAADGGVVPLLAVAAAVMAVASVFFARRTWTRPWGRKSTRVARSMEVVVRPYRPTEVVPVVPPGARFALLWQHARQTLPIALPAFVVGTLLALSPLLADRLNPLFVLVPVVAALLLGVSTFLTDNTDGRHRFLAERGFSAWTVWWTRQLIPLAMTGIILVLVIITWSSHSTTSHRQLGEPFVGMLVAMCAAFVSGQFTAMVVQRPTLALLCSPLTFIAMWFATLPLIHIYSGFRFGMWAMLCLGLLVMWLATLRLCRRWLDDWRTVGFYSRAIGWISAAALVAFVGLIGQRWITTPAAMPQWKKQVLATAAALPDGAPQLLFASSAWSSRTPSAIDEMCEAINGPDGAVFSDQTANHLDRYFELLSSLSMYAADEPQEIDAAERRRTEQYAELIEASFNTLERYRDSGRLRYSDFADGIELELVSELSKQQVRDWLGQQRWETFVERLATPEQRREARRRALLLSYQEFARPRESFAGSGDVGNRLLGGYWVMGDQRHIFAWERFRTRRLVDRAVRISLEQLDQPQRMGFGGPRWEAWWDVWEDPHRNAVAEPTRHWHSALDQTVLDLKAQLR</sequence>
<keyword evidence="3" id="KW-1185">Reference proteome</keyword>
<feature type="transmembrane region" description="Helical" evidence="1">
    <location>
        <begin position="26"/>
        <end position="46"/>
    </location>
</feature>
<keyword evidence="1" id="KW-0812">Transmembrane</keyword>
<dbReference type="AlphaFoldDB" id="A0A5B9QRJ0"/>
<evidence type="ECO:0000313" key="3">
    <source>
        <dbReference type="Proteomes" id="UP000325286"/>
    </source>
</evidence>
<keyword evidence="1" id="KW-1133">Transmembrane helix</keyword>
<dbReference type="KEGG" id="rul:UC8_16720"/>
<feature type="transmembrane region" description="Helical" evidence="1">
    <location>
        <begin position="135"/>
        <end position="155"/>
    </location>
</feature>
<keyword evidence="1" id="KW-0472">Membrane</keyword>
<feature type="transmembrane region" description="Helical" evidence="1">
    <location>
        <begin position="162"/>
        <end position="180"/>
    </location>
</feature>
<gene>
    <name evidence="2" type="ORF">UC8_16720</name>
</gene>
<name>A0A5B9QRJ0_9BACT</name>
<feature type="transmembrane region" description="Helical" evidence="1">
    <location>
        <begin position="368"/>
        <end position="389"/>
    </location>
</feature>
<feature type="transmembrane region" description="Helical" evidence="1">
    <location>
        <begin position="455"/>
        <end position="476"/>
    </location>
</feature>
<dbReference type="RefSeq" id="WP_148080161.1">
    <property type="nucleotide sequence ID" value="NZ_CP042914.1"/>
</dbReference>
<evidence type="ECO:0000256" key="1">
    <source>
        <dbReference type="SAM" id="Phobius"/>
    </source>
</evidence>
<feature type="transmembrane region" description="Helical" evidence="1">
    <location>
        <begin position="291"/>
        <end position="310"/>
    </location>
</feature>
<feature type="transmembrane region" description="Helical" evidence="1">
    <location>
        <begin position="93"/>
        <end position="115"/>
    </location>
</feature>
<evidence type="ECO:0008006" key="4">
    <source>
        <dbReference type="Google" id="ProtNLM"/>
    </source>
</evidence>
<feature type="transmembrane region" description="Helical" evidence="1">
    <location>
        <begin position="422"/>
        <end position="443"/>
    </location>
</feature>
<dbReference type="EMBL" id="CP042914">
    <property type="protein sequence ID" value="QEG39676.1"/>
    <property type="molecule type" value="Genomic_DNA"/>
</dbReference>
<dbReference type="Proteomes" id="UP000325286">
    <property type="component" value="Chromosome"/>
</dbReference>
<feature type="transmembrane region" description="Helical" evidence="1">
    <location>
        <begin position="52"/>
        <end position="72"/>
    </location>
</feature>
<protein>
    <recommendedName>
        <fullName evidence="4">ABC-2 family transporter protein</fullName>
    </recommendedName>
</protein>
<feature type="transmembrane region" description="Helical" evidence="1">
    <location>
        <begin position="192"/>
        <end position="213"/>
    </location>
</feature>
<accession>A0A5B9QRJ0</accession>
<organism evidence="2 3">
    <name type="scientific">Roseimaritima ulvae</name>
    <dbReference type="NCBI Taxonomy" id="980254"/>
    <lineage>
        <taxon>Bacteria</taxon>
        <taxon>Pseudomonadati</taxon>
        <taxon>Planctomycetota</taxon>
        <taxon>Planctomycetia</taxon>
        <taxon>Pirellulales</taxon>
        <taxon>Pirellulaceae</taxon>
        <taxon>Roseimaritima</taxon>
    </lineage>
</organism>
<evidence type="ECO:0000313" key="2">
    <source>
        <dbReference type="EMBL" id="QEG39676.1"/>
    </source>
</evidence>
<feature type="transmembrane region" description="Helical" evidence="1">
    <location>
        <begin position="394"/>
        <end position="416"/>
    </location>
</feature>
<feature type="transmembrane region" description="Helical" evidence="1">
    <location>
        <begin position="267"/>
        <end position="285"/>
    </location>
</feature>